<accession>A0ABR1WYV1</accession>
<evidence type="ECO:0000256" key="7">
    <source>
        <dbReference type="SAM" id="Phobius"/>
    </source>
</evidence>
<feature type="transmembrane region" description="Helical" evidence="7">
    <location>
        <begin position="64"/>
        <end position="83"/>
    </location>
</feature>
<feature type="transmembrane region" description="Helical" evidence="7">
    <location>
        <begin position="173"/>
        <end position="194"/>
    </location>
</feature>
<gene>
    <name evidence="10" type="ORF">PG997_003301</name>
</gene>
<dbReference type="Proteomes" id="UP001433268">
    <property type="component" value="Unassembled WGS sequence"/>
</dbReference>
<dbReference type="GeneID" id="92040676"/>
<feature type="compositionally biased region" description="Polar residues" evidence="6">
    <location>
        <begin position="343"/>
        <end position="352"/>
    </location>
</feature>
<feature type="transmembrane region" description="Helical" evidence="7">
    <location>
        <begin position="143"/>
        <end position="161"/>
    </location>
</feature>
<evidence type="ECO:0000256" key="4">
    <source>
        <dbReference type="ARBA" id="ARBA00023136"/>
    </source>
</evidence>
<comment type="subcellular location">
    <subcellularLocation>
        <location evidence="1">Membrane</location>
        <topology evidence="1">Multi-pass membrane protein</topology>
    </subcellularLocation>
</comment>
<evidence type="ECO:0000256" key="6">
    <source>
        <dbReference type="SAM" id="MobiDB-lite"/>
    </source>
</evidence>
<feature type="transmembrane region" description="Helical" evidence="7">
    <location>
        <begin position="214"/>
        <end position="243"/>
    </location>
</feature>
<keyword evidence="8" id="KW-0732">Signal</keyword>
<evidence type="ECO:0000313" key="10">
    <source>
        <dbReference type="EMBL" id="KAK8088340.1"/>
    </source>
</evidence>
<feature type="transmembrane region" description="Helical" evidence="7">
    <location>
        <begin position="293"/>
        <end position="312"/>
    </location>
</feature>
<feature type="domain" description="Rhodopsin" evidence="9">
    <location>
        <begin position="83"/>
        <end position="317"/>
    </location>
</feature>
<comment type="similarity">
    <text evidence="5">Belongs to the SAT4 family.</text>
</comment>
<dbReference type="RefSeq" id="XP_066671234.1">
    <property type="nucleotide sequence ID" value="XM_066807616.1"/>
</dbReference>
<keyword evidence="3 7" id="KW-1133">Transmembrane helix</keyword>
<dbReference type="InterPro" id="IPR052337">
    <property type="entry name" value="SAT4-like"/>
</dbReference>
<name>A0ABR1WYV1_9PEZI</name>
<evidence type="ECO:0000256" key="3">
    <source>
        <dbReference type="ARBA" id="ARBA00022989"/>
    </source>
</evidence>
<feature type="compositionally biased region" description="Low complexity" evidence="6">
    <location>
        <begin position="353"/>
        <end position="363"/>
    </location>
</feature>
<evidence type="ECO:0000313" key="11">
    <source>
        <dbReference type="Proteomes" id="UP001433268"/>
    </source>
</evidence>
<evidence type="ECO:0000256" key="2">
    <source>
        <dbReference type="ARBA" id="ARBA00022692"/>
    </source>
</evidence>
<protein>
    <submittedName>
        <fullName evidence="10">CFEM domain-containing protein</fullName>
    </submittedName>
</protein>
<keyword evidence="11" id="KW-1185">Reference proteome</keyword>
<feature type="region of interest" description="Disordered" evidence="6">
    <location>
        <begin position="394"/>
        <end position="432"/>
    </location>
</feature>
<feature type="chain" id="PRO_5046384205" evidence="8">
    <location>
        <begin position="20"/>
        <end position="432"/>
    </location>
</feature>
<keyword evidence="2 7" id="KW-0812">Transmembrane</keyword>
<dbReference type="Pfam" id="PF20684">
    <property type="entry name" value="Fung_rhodopsin"/>
    <property type="match status" value="1"/>
</dbReference>
<comment type="caution">
    <text evidence="10">The sequence shown here is derived from an EMBL/GenBank/DDBJ whole genome shotgun (WGS) entry which is preliminary data.</text>
</comment>
<sequence>MRFSAFAALAGIAVQSVMAVQSNIVMAAKADTIEAPPNAALTSILVTKRYSTQTCGIESKDRTGLVWIVGITFGAVGLAAFFLRCVARLYVGTHAWGLDDWFMCAAVADQEPIVSQHGLGLDMWNVSFEGVNDILFLYYWDEMIYITSLALTKVSILCFYLKVFPARSFRNVAYVLIGLNLVYAITYDFLLAFQCQPIDGAWLFWDGEYKAKCISINVLGWSAAGVNIGLDLATIILPLPSLFQLSMSMKKKAQIVLMFAVGFFVTFVSIIRLRSLIEFGTTQNVTQDYVEVGYWSTIEVPVGIICACMPAIRSLFSLVFPKVFGTTRGDKSSYALNSFSPASKLSSGNKLKSQGGTSTSGGTQIKVKQEWAVMSNPVGNESDEHLVGFDRQIEADSAGPTRKMTLQRQQSAPAPWQDDEKVVRETSSQGRF</sequence>
<keyword evidence="4 7" id="KW-0472">Membrane</keyword>
<dbReference type="PANTHER" id="PTHR33048:SF160">
    <property type="entry name" value="SAT4 FAMILY MEMBRANE PROTEIN"/>
    <property type="match status" value="1"/>
</dbReference>
<evidence type="ECO:0000256" key="8">
    <source>
        <dbReference type="SAM" id="SignalP"/>
    </source>
</evidence>
<evidence type="ECO:0000259" key="9">
    <source>
        <dbReference type="Pfam" id="PF20684"/>
    </source>
</evidence>
<dbReference type="InterPro" id="IPR049326">
    <property type="entry name" value="Rhodopsin_dom_fungi"/>
</dbReference>
<organism evidence="10 11">
    <name type="scientific">Apiospora hydei</name>
    <dbReference type="NCBI Taxonomy" id="1337664"/>
    <lineage>
        <taxon>Eukaryota</taxon>
        <taxon>Fungi</taxon>
        <taxon>Dikarya</taxon>
        <taxon>Ascomycota</taxon>
        <taxon>Pezizomycotina</taxon>
        <taxon>Sordariomycetes</taxon>
        <taxon>Xylariomycetidae</taxon>
        <taxon>Amphisphaeriales</taxon>
        <taxon>Apiosporaceae</taxon>
        <taxon>Apiospora</taxon>
    </lineage>
</organism>
<feature type="signal peptide" evidence="8">
    <location>
        <begin position="1"/>
        <end position="19"/>
    </location>
</feature>
<dbReference type="PANTHER" id="PTHR33048">
    <property type="entry name" value="PTH11-LIKE INTEGRAL MEMBRANE PROTEIN (AFU_ORTHOLOGUE AFUA_5G11245)"/>
    <property type="match status" value="1"/>
</dbReference>
<evidence type="ECO:0000256" key="1">
    <source>
        <dbReference type="ARBA" id="ARBA00004141"/>
    </source>
</evidence>
<feature type="region of interest" description="Disordered" evidence="6">
    <location>
        <begin position="343"/>
        <end position="363"/>
    </location>
</feature>
<feature type="transmembrane region" description="Helical" evidence="7">
    <location>
        <begin position="255"/>
        <end position="273"/>
    </location>
</feature>
<evidence type="ECO:0000256" key="5">
    <source>
        <dbReference type="ARBA" id="ARBA00038359"/>
    </source>
</evidence>
<dbReference type="EMBL" id="JAQQWN010000004">
    <property type="protein sequence ID" value="KAK8088340.1"/>
    <property type="molecule type" value="Genomic_DNA"/>
</dbReference>
<proteinExistence type="inferred from homology"/>
<reference evidence="10 11" key="1">
    <citation type="submission" date="2023-01" db="EMBL/GenBank/DDBJ databases">
        <title>Analysis of 21 Apiospora genomes using comparative genomics revels a genus with tremendous synthesis potential of carbohydrate active enzymes and secondary metabolites.</title>
        <authorList>
            <person name="Sorensen T."/>
        </authorList>
    </citation>
    <scope>NUCLEOTIDE SEQUENCE [LARGE SCALE GENOMIC DNA]</scope>
    <source>
        <strain evidence="10 11">CBS 114990</strain>
    </source>
</reference>